<dbReference type="EMBL" id="BSYO01000005">
    <property type="protein sequence ID" value="GMH04354.1"/>
    <property type="molecule type" value="Genomic_DNA"/>
</dbReference>
<comment type="caution">
    <text evidence="1">The sequence shown here is derived from an EMBL/GenBank/DDBJ whole genome shotgun (WGS) entry which is preliminary data.</text>
</comment>
<organism evidence="1 2">
    <name type="scientific">Nepenthes gracilis</name>
    <name type="common">Slender pitcher plant</name>
    <dbReference type="NCBI Taxonomy" id="150966"/>
    <lineage>
        <taxon>Eukaryota</taxon>
        <taxon>Viridiplantae</taxon>
        <taxon>Streptophyta</taxon>
        <taxon>Embryophyta</taxon>
        <taxon>Tracheophyta</taxon>
        <taxon>Spermatophyta</taxon>
        <taxon>Magnoliopsida</taxon>
        <taxon>eudicotyledons</taxon>
        <taxon>Gunneridae</taxon>
        <taxon>Pentapetalae</taxon>
        <taxon>Caryophyllales</taxon>
        <taxon>Nepenthaceae</taxon>
        <taxon>Nepenthes</taxon>
    </lineage>
</organism>
<gene>
    <name evidence="1" type="ORF">Nepgr_006193</name>
</gene>
<evidence type="ECO:0000313" key="1">
    <source>
        <dbReference type="EMBL" id="GMH04354.1"/>
    </source>
</evidence>
<proteinExistence type="predicted"/>
<evidence type="ECO:0000313" key="2">
    <source>
        <dbReference type="Proteomes" id="UP001279734"/>
    </source>
</evidence>
<accession>A0AAD3S4K5</accession>
<name>A0AAD3S4K5_NEPGR</name>
<protein>
    <submittedName>
        <fullName evidence="1">Uncharacterized protein</fullName>
    </submittedName>
</protein>
<reference evidence="1" key="1">
    <citation type="submission" date="2023-05" db="EMBL/GenBank/DDBJ databases">
        <title>Nepenthes gracilis genome sequencing.</title>
        <authorList>
            <person name="Fukushima K."/>
        </authorList>
    </citation>
    <scope>NUCLEOTIDE SEQUENCE</scope>
    <source>
        <strain evidence="1">SING2019-196</strain>
    </source>
</reference>
<sequence length="332" mass="36344">MFTTPASTRFLGGSALPSSAVLESPAIFIAVTPGAVVVLVFRLVPTLRVLQWFGPPQKLFSPNLHQDVGVGIVQRRKVRRLRLSSGALLGPVLFLRRLGTLIVHDLPLALGRLLIRVFVPLWPLGVVRLFRRNISSGHSLGFYEGLGTPMDEESPQALPGTLLDPGEVPGLLLDPPARGELRQEGRCQVSKVVDEALEAQVLLEIVEVVHGIIATVVYLQIGHLEFWRERPCPNLRRKRRLQCVNPSPTALSEHYIPSSRRSIPHSRRGSRLLFAEVMPQLVGLLNCTALRGRARSPGGSVSWNCLLVAALPAVSLGSRVTPLGAFFLDPRI</sequence>
<dbReference type="Proteomes" id="UP001279734">
    <property type="component" value="Unassembled WGS sequence"/>
</dbReference>
<keyword evidence="2" id="KW-1185">Reference proteome</keyword>
<dbReference type="AlphaFoldDB" id="A0AAD3S4K5"/>